<evidence type="ECO:0000256" key="2">
    <source>
        <dbReference type="ARBA" id="ARBA00005877"/>
    </source>
</evidence>
<evidence type="ECO:0000256" key="1">
    <source>
        <dbReference type="ARBA" id="ARBA00001962"/>
    </source>
</evidence>
<keyword evidence="5" id="KW-0408">Iron</keyword>
<evidence type="ECO:0000259" key="6">
    <source>
        <dbReference type="PROSITE" id="PS51819"/>
    </source>
</evidence>
<dbReference type="AlphaFoldDB" id="A0A1N6U012"/>
<evidence type="ECO:0000313" key="7">
    <source>
        <dbReference type="EMBL" id="SIQ58953.1"/>
    </source>
</evidence>
<sequence>MQDPFFPTSDASGNVLGMDGLEFVEFASPDPDALGAHFERMGFSAVAKHRSKNVVLYRQGDINFLINSDEESFAQTFNRTYGPGICAIALRVKNVASAYKRAQATGAWDVPPHAGAMELNIPAIIGIGGTHVYFIDRYGDHTIYDVDFIPMPQTKPPATPMGLTSVEHVALTVCAGREQEWIEFHEQVFGFRVLQTSASGSIWMESPCGKLRIVLRPASDQVREGEPAADPLNVEGIACIGIETHSLAEVAAGFGETGVPVARGPESDPERSGVKHLVTAPVVEPFYFEIVQRTE</sequence>
<dbReference type="GO" id="GO:0006572">
    <property type="term" value="P:L-tyrosine catabolic process"/>
    <property type="evidence" value="ECO:0007669"/>
    <property type="project" value="TreeGrafter"/>
</dbReference>
<dbReference type="InterPro" id="IPR004360">
    <property type="entry name" value="Glyas_Fos-R_dOase_dom"/>
</dbReference>
<dbReference type="InterPro" id="IPR005956">
    <property type="entry name" value="4OHPhenylPyrv_dOase"/>
</dbReference>
<dbReference type="Pfam" id="PF00903">
    <property type="entry name" value="Glyoxalase"/>
    <property type="match status" value="1"/>
</dbReference>
<gene>
    <name evidence="7" type="ORF">SAMN05421829_105171</name>
</gene>
<dbReference type="PANTHER" id="PTHR11959">
    <property type="entry name" value="4-HYDROXYPHENYLPYRUVATE DIOXYGENASE"/>
    <property type="match status" value="1"/>
</dbReference>
<dbReference type="InterPro" id="IPR041736">
    <property type="entry name" value="4OHPhenylPyrv_dOase_N"/>
</dbReference>
<dbReference type="Gene3D" id="3.10.180.10">
    <property type="entry name" value="2,3-Dihydroxybiphenyl 1,2-Dioxygenase, domain 1"/>
    <property type="match status" value="2"/>
</dbReference>
<organism evidence="7 8">
    <name type="scientific">Aromatoleum tolulyticum</name>
    <dbReference type="NCBI Taxonomy" id="34027"/>
    <lineage>
        <taxon>Bacteria</taxon>
        <taxon>Pseudomonadati</taxon>
        <taxon>Pseudomonadota</taxon>
        <taxon>Betaproteobacteria</taxon>
        <taxon>Rhodocyclales</taxon>
        <taxon>Rhodocyclaceae</taxon>
        <taxon>Aromatoleum</taxon>
    </lineage>
</organism>
<dbReference type="GO" id="GO:0003868">
    <property type="term" value="F:4-hydroxyphenylpyruvate dioxygenase activity"/>
    <property type="evidence" value="ECO:0007669"/>
    <property type="project" value="InterPro"/>
</dbReference>
<dbReference type="InterPro" id="IPR037523">
    <property type="entry name" value="VOC_core"/>
</dbReference>
<dbReference type="GO" id="GO:0046872">
    <property type="term" value="F:metal ion binding"/>
    <property type="evidence" value="ECO:0007669"/>
    <property type="project" value="UniProtKB-KW"/>
</dbReference>
<dbReference type="SUPFAM" id="SSF54593">
    <property type="entry name" value="Glyoxalase/Bleomycin resistance protein/Dihydroxybiphenyl dioxygenase"/>
    <property type="match status" value="2"/>
</dbReference>
<dbReference type="Proteomes" id="UP000186819">
    <property type="component" value="Unassembled WGS sequence"/>
</dbReference>
<dbReference type="InterPro" id="IPR029068">
    <property type="entry name" value="Glyas_Bleomycin-R_OHBP_Dase"/>
</dbReference>
<accession>A0A1N6U012</accession>
<dbReference type="PANTHER" id="PTHR11959:SF1">
    <property type="entry name" value="4-HYDROXYPHENYLPYRUVATE DIOXYGENASE"/>
    <property type="match status" value="1"/>
</dbReference>
<keyword evidence="4" id="KW-0677">Repeat</keyword>
<evidence type="ECO:0000256" key="3">
    <source>
        <dbReference type="ARBA" id="ARBA00022723"/>
    </source>
</evidence>
<dbReference type="RefSeq" id="WP_244551655.1">
    <property type="nucleotide sequence ID" value="NZ_FTMD01000005.1"/>
</dbReference>
<comment type="similarity">
    <text evidence="2">Belongs to the 4HPPD family.</text>
</comment>
<keyword evidence="7" id="KW-0670">Pyruvate</keyword>
<evidence type="ECO:0000256" key="4">
    <source>
        <dbReference type="ARBA" id="ARBA00022737"/>
    </source>
</evidence>
<dbReference type="EMBL" id="FTMD01000005">
    <property type="protein sequence ID" value="SIQ58953.1"/>
    <property type="molecule type" value="Genomic_DNA"/>
</dbReference>
<evidence type="ECO:0000313" key="8">
    <source>
        <dbReference type="Proteomes" id="UP000186819"/>
    </source>
</evidence>
<name>A0A1N6U012_9RHOO</name>
<dbReference type="STRING" id="34027.SAMN05421829_105171"/>
<keyword evidence="8" id="KW-1185">Reference proteome</keyword>
<dbReference type="PROSITE" id="PS51819">
    <property type="entry name" value="VOC"/>
    <property type="match status" value="2"/>
</dbReference>
<dbReference type="Pfam" id="PF14696">
    <property type="entry name" value="Glyoxalase_5"/>
    <property type="match status" value="1"/>
</dbReference>
<feature type="domain" description="VOC" evidence="6">
    <location>
        <begin position="165"/>
        <end position="293"/>
    </location>
</feature>
<keyword evidence="3" id="KW-0479">Metal-binding</keyword>
<comment type="cofactor">
    <cofactor evidence="1">
        <name>Fe cation</name>
        <dbReference type="ChEBI" id="CHEBI:24875"/>
    </cofactor>
</comment>
<evidence type="ECO:0000256" key="5">
    <source>
        <dbReference type="ARBA" id="ARBA00023004"/>
    </source>
</evidence>
<protein>
    <submittedName>
        <fullName evidence="7">4-hydroxyphenylpyruvate dioxygenase</fullName>
    </submittedName>
</protein>
<keyword evidence="7" id="KW-0223">Dioxygenase</keyword>
<proteinExistence type="inferred from homology"/>
<reference evidence="8" key="1">
    <citation type="submission" date="2017-01" db="EMBL/GenBank/DDBJ databases">
        <authorList>
            <person name="Varghese N."/>
            <person name="Submissions S."/>
        </authorList>
    </citation>
    <scope>NUCLEOTIDE SEQUENCE [LARGE SCALE GENOMIC DNA]</scope>
    <source>
        <strain evidence="8">ATCC 51758</strain>
    </source>
</reference>
<feature type="domain" description="VOC" evidence="6">
    <location>
        <begin position="20"/>
        <end position="137"/>
    </location>
</feature>
<keyword evidence="7" id="KW-0560">Oxidoreductase</keyword>
<dbReference type="CDD" id="cd08342">
    <property type="entry name" value="HPPD_N_like"/>
    <property type="match status" value="1"/>
</dbReference>